<dbReference type="EMBL" id="PGTO01000027">
    <property type="protein sequence ID" value="RAU20300.1"/>
    <property type="molecule type" value="Genomic_DNA"/>
</dbReference>
<dbReference type="AlphaFoldDB" id="A0A364NTF7"/>
<dbReference type="Proteomes" id="UP000251075">
    <property type="component" value="Unassembled WGS sequence"/>
</dbReference>
<dbReference type="PANTHER" id="PTHR23150:SF19">
    <property type="entry name" value="FORMYLGLYCINE-GENERATING ENZYME"/>
    <property type="match status" value="1"/>
</dbReference>
<name>A0A364NTF7_9PROT</name>
<keyword evidence="3" id="KW-1185">Reference proteome</keyword>
<evidence type="ECO:0000313" key="3">
    <source>
        <dbReference type="Proteomes" id="UP000251075"/>
    </source>
</evidence>
<dbReference type="PANTHER" id="PTHR23150">
    <property type="entry name" value="SULFATASE MODIFYING FACTOR 1, 2"/>
    <property type="match status" value="1"/>
</dbReference>
<proteinExistence type="predicted"/>
<gene>
    <name evidence="2" type="ORF">CU669_19225</name>
</gene>
<dbReference type="Pfam" id="PF03781">
    <property type="entry name" value="FGE-sulfatase"/>
    <property type="match status" value="1"/>
</dbReference>
<dbReference type="SUPFAM" id="SSF56436">
    <property type="entry name" value="C-type lectin-like"/>
    <property type="match status" value="1"/>
</dbReference>
<dbReference type="InterPro" id="IPR051043">
    <property type="entry name" value="Sulfatase_Mod_Factor_Kinase"/>
</dbReference>
<dbReference type="InterPro" id="IPR016187">
    <property type="entry name" value="CTDL_fold"/>
</dbReference>
<protein>
    <submittedName>
        <fullName evidence="2">Formylglycine-generating enzyme family protein</fullName>
    </submittedName>
</protein>
<dbReference type="Gene3D" id="3.90.1580.10">
    <property type="entry name" value="paralog of FGE (formylglycine-generating enzyme)"/>
    <property type="match status" value="1"/>
</dbReference>
<dbReference type="InterPro" id="IPR005532">
    <property type="entry name" value="SUMF_dom"/>
</dbReference>
<dbReference type="OrthoDB" id="9768004at2"/>
<evidence type="ECO:0000259" key="1">
    <source>
        <dbReference type="Pfam" id="PF03781"/>
    </source>
</evidence>
<comment type="caution">
    <text evidence="2">The sequence shown here is derived from an EMBL/GenBank/DDBJ whole genome shotgun (WGS) entry which is preliminary data.</text>
</comment>
<feature type="domain" description="Sulfatase-modifying factor enzyme-like" evidence="1">
    <location>
        <begin position="39"/>
        <end position="282"/>
    </location>
</feature>
<dbReference type="InterPro" id="IPR042095">
    <property type="entry name" value="SUMF_sf"/>
</dbReference>
<organism evidence="2 3">
    <name type="scientific">Paramagnetospirillum kuznetsovii</name>
    <dbReference type="NCBI Taxonomy" id="2053833"/>
    <lineage>
        <taxon>Bacteria</taxon>
        <taxon>Pseudomonadati</taxon>
        <taxon>Pseudomonadota</taxon>
        <taxon>Alphaproteobacteria</taxon>
        <taxon>Rhodospirillales</taxon>
        <taxon>Magnetospirillaceae</taxon>
        <taxon>Paramagnetospirillum</taxon>
    </lineage>
</organism>
<dbReference type="GO" id="GO:0120147">
    <property type="term" value="F:formylglycine-generating oxidase activity"/>
    <property type="evidence" value="ECO:0007669"/>
    <property type="project" value="TreeGrafter"/>
</dbReference>
<reference evidence="2 3" key="1">
    <citation type="submission" date="2017-11" db="EMBL/GenBank/DDBJ databases">
        <title>Draft genome sequence of magnetotactic bacterium Magnetospirillum kuznetsovii LBB-42.</title>
        <authorList>
            <person name="Grouzdev D.S."/>
            <person name="Rysina M.S."/>
            <person name="Baslerov R.V."/>
            <person name="Koziaeva V."/>
        </authorList>
    </citation>
    <scope>NUCLEOTIDE SEQUENCE [LARGE SCALE GENOMIC DNA]</scope>
    <source>
        <strain evidence="2 3">LBB-42</strain>
    </source>
</reference>
<accession>A0A364NTF7</accession>
<dbReference type="RefSeq" id="WP_112147216.1">
    <property type="nucleotide sequence ID" value="NZ_PGTO01000027.1"/>
</dbReference>
<sequence length="285" mass="31152">MRSLIMTSVVGVFLGVVCPAQVVSEEKVPRGAFRDCPDCPEMVVIPPGSFLMGSDAAEQAWAVNQGAIPEDVLGEAPRHRVTISRSFAVGKYPVTQKEWGAIMRNNPSKFKGPQRPVDSVTWDDAKEFVRRLNVALKSPNGAEGPYRLLSEAEWEYAAKAGTTTKWHCGDLETCLSAVAVHRANSGGRTVRVGSKQPNAFGLFDMHGNVSQWVEDCWADTYLGTPSDGSAASDGVVVPGKMSCERIVRGGSWHSLPSSMRSAHRDRFIHDYIEMDLGFRVAKTLR</sequence>
<evidence type="ECO:0000313" key="2">
    <source>
        <dbReference type="EMBL" id="RAU20300.1"/>
    </source>
</evidence>